<dbReference type="InterPro" id="IPR000477">
    <property type="entry name" value="RT_dom"/>
</dbReference>
<dbReference type="InterPro" id="IPR043128">
    <property type="entry name" value="Rev_trsase/Diguanyl_cyclase"/>
</dbReference>
<dbReference type="InterPro" id="IPR018061">
    <property type="entry name" value="Retropepsins"/>
</dbReference>
<proteinExistence type="predicted"/>
<keyword evidence="5" id="KW-0540">Nuclease</keyword>
<keyword evidence="6" id="KW-0255">Endonuclease</keyword>
<dbReference type="Gene3D" id="3.30.70.270">
    <property type="match status" value="2"/>
</dbReference>
<dbReference type="InterPro" id="IPR055469">
    <property type="entry name" value="DUF7041"/>
</dbReference>
<dbReference type="PROSITE" id="PS50994">
    <property type="entry name" value="INTEGRASE"/>
    <property type="match status" value="1"/>
</dbReference>
<dbReference type="Pfam" id="PF00077">
    <property type="entry name" value="RVP"/>
    <property type="match status" value="1"/>
</dbReference>
<dbReference type="InterPro" id="IPR012337">
    <property type="entry name" value="RNaseH-like_sf"/>
</dbReference>
<evidence type="ECO:0000259" key="16">
    <source>
        <dbReference type="PROSITE" id="PS50994"/>
    </source>
</evidence>
<evidence type="ECO:0000256" key="6">
    <source>
        <dbReference type="ARBA" id="ARBA00022759"/>
    </source>
</evidence>
<dbReference type="PANTHER" id="PTHR37984:SF5">
    <property type="entry name" value="PROTEIN NYNRIN-LIKE"/>
    <property type="match status" value="1"/>
</dbReference>
<evidence type="ECO:0000256" key="5">
    <source>
        <dbReference type="ARBA" id="ARBA00022722"/>
    </source>
</evidence>
<dbReference type="PROSITE" id="PS50878">
    <property type="entry name" value="RT_POL"/>
    <property type="match status" value="1"/>
</dbReference>
<keyword evidence="2" id="KW-0645">Protease</keyword>
<dbReference type="InterPro" id="IPR001584">
    <property type="entry name" value="Integrase_cat-core"/>
</dbReference>
<dbReference type="GO" id="GO:0006508">
    <property type="term" value="P:proteolysis"/>
    <property type="evidence" value="ECO:0007669"/>
    <property type="project" value="UniProtKB-KW"/>
</dbReference>
<feature type="domain" description="Reverse transcriptase" evidence="15">
    <location>
        <begin position="505"/>
        <end position="682"/>
    </location>
</feature>
<dbReference type="Pfam" id="PF23055">
    <property type="entry name" value="DUF7041"/>
    <property type="match status" value="1"/>
</dbReference>
<keyword evidence="9" id="KW-0694">RNA-binding</keyword>
<dbReference type="Pfam" id="PF17919">
    <property type="entry name" value="RT_RNaseH_2"/>
    <property type="match status" value="1"/>
</dbReference>
<evidence type="ECO:0000259" key="15">
    <source>
        <dbReference type="PROSITE" id="PS50878"/>
    </source>
</evidence>
<keyword evidence="4" id="KW-0548">Nucleotidyltransferase</keyword>
<evidence type="ECO:0000256" key="10">
    <source>
        <dbReference type="ARBA" id="ARBA00022908"/>
    </source>
</evidence>
<evidence type="ECO:0000313" key="17">
    <source>
        <dbReference type="EMBL" id="ABP48077.1"/>
    </source>
</evidence>
<dbReference type="Pfam" id="PF17921">
    <property type="entry name" value="Integrase_H2C2"/>
    <property type="match status" value="1"/>
</dbReference>
<dbReference type="PROSITE" id="PS00141">
    <property type="entry name" value="ASP_PROTEASE"/>
    <property type="match status" value="1"/>
</dbReference>
<dbReference type="Pfam" id="PF00078">
    <property type="entry name" value="RVT_1"/>
    <property type="match status" value="1"/>
</dbReference>
<evidence type="ECO:0000256" key="12">
    <source>
        <dbReference type="ARBA" id="ARBA00023268"/>
    </source>
</evidence>
<dbReference type="FunFam" id="3.30.420.10:FF:000032">
    <property type="entry name" value="Retrovirus-related Pol polyprotein from transposon 297-like Protein"/>
    <property type="match status" value="1"/>
</dbReference>
<organism evidence="17">
    <name type="scientific">Drosophila ananassae</name>
    <name type="common">Fruit fly</name>
    <dbReference type="NCBI Taxonomy" id="7217"/>
    <lineage>
        <taxon>Eukaryota</taxon>
        <taxon>Metazoa</taxon>
        <taxon>Ecdysozoa</taxon>
        <taxon>Arthropoda</taxon>
        <taxon>Hexapoda</taxon>
        <taxon>Insecta</taxon>
        <taxon>Pterygota</taxon>
        <taxon>Neoptera</taxon>
        <taxon>Endopterygota</taxon>
        <taxon>Diptera</taxon>
        <taxon>Brachycera</taxon>
        <taxon>Muscomorpha</taxon>
        <taxon>Ephydroidea</taxon>
        <taxon>Drosophilidae</taxon>
        <taxon>Drosophila</taxon>
        <taxon>Sophophora</taxon>
    </lineage>
</organism>
<feature type="domain" description="Integrase catalytic" evidence="16">
    <location>
        <begin position="1027"/>
        <end position="1197"/>
    </location>
</feature>
<evidence type="ECO:0000256" key="9">
    <source>
        <dbReference type="ARBA" id="ARBA00022884"/>
    </source>
</evidence>
<evidence type="ECO:0000256" key="13">
    <source>
        <dbReference type="SAM" id="MobiDB-lite"/>
    </source>
</evidence>
<dbReference type="Gene3D" id="3.10.10.10">
    <property type="entry name" value="HIV Type 1 Reverse Transcriptase, subunit A, domain 1"/>
    <property type="match status" value="1"/>
</dbReference>
<dbReference type="InterPro" id="IPR034132">
    <property type="entry name" value="RP_Saci-like"/>
</dbReference>
<dbReference type="SUPFAM" id="SSF56672">
    <property type="entry name" value="DNA/RNA polymerases"/>
    <property type="match status" value="1"/>
</dbReference>
<dbReference type="SUPFAM" id="SSF50630">
    <property type="entry name" value="Acid proteases"/>
    <property type="match status" value="1"/>
</dbReference>
<evidence type="ECO:0000256" key="4">
    <source>
        <dbReference type="ARBA" id="ARBA00022695"/>
    </source>
</evidence>
<dbReference type="SUPFAM" id="SSF53098">
    <property type="entry name" value="Ribonuclease H-like"/>
    <property type="match status" value="1"/>
</dbReference>
<protein>
    <recommendedName>
        <fullName evidence="1">RNA-directed DNA polymerase</fullName>
        <ecNumber evidence="1">2.7.7.49</ecNumber>
    </recommendedName>
</protein>
<dbReference type="Gene3D" id="1.10.340.70">
    <property type="match status" value="1"/>
</dbReference>
<keyword evidence="3" id="KW-0808">Transferase</keyword>
<evidence type="ECO:0000256" key="3">
    <source>
        <dbReference type="ARBA" id="ARBA00022679"/>
    </source>
</evidence>
<keyword evidence="12" id="KW-0511">Multifunctional enzyme</keyword>
<dbReference type="Gene3D" id="3.30.420.10">
    <property type="entry name" value="Ribonuclease H-like superfamily/Ribonuclease H"/>
    <property type="match status" value="1"/>
</dbReference>
<dbReference type="PROSITE" id="PS50175">
    <property type="entry name" value="ASP_PROT_RETROV"/>
    <property type="match status" value="1"/>
</dbReference>
<dbReference type="FunFam" id="3.10.10.10:FF:000007">
    <property type="entry name" value="Retrovirus-related Pol polyprotein from transposon 17.6-like Protein"/>
    <property type="match status" value="1"/>
</dbReference>
<dbReference type="InterPro" id="IPR041588">
    <property type="entry name" value="Integrase_H2C2"/>
</dbReference>
<dbReference type="EC" id="2.7.7.49" evidence="1"/>
<dbReference type="InterPro" id="IPR041577">
    <property type="entry name" value="RT_RNaseH_2"/>
</dbReference>
<dbReference type="PANTHER" id="PTHR37984">
    <property type="entry name" value="PROTEIN CBG26694"/>
    <property type="match status" value="1"/>
</dbReference>
<dbReference type="InterPro" id="IPR001969">
    <property type="entry name" value="Aspartic_peptidase_AS"/>
</dbReference>
<accession>A7XDH3</accession>
<dbReference type="EMBL" id="EF426679">
    <property type="protein sequence ID" value="ABP48077.1"/>
    <property type="molecule type" value="Genomic_DNA"/>
</dbReference>
<dbReference type="Gene3D" id="2.40.70.10">
    <property type="entry name" value="Acid Proteases"/>
    <property type="match status" value="1"/>
</dbReference>
<feature type="compositionally biased region" description="Polar residues" evidence="13">
    <location>
        <begin position="1294"/>
        <end position="1304"/>
    </location>
</feature>
<dbReference type="InterPro" id="IPR021109">
    <property type="entry name" value="Peptidase_aspartic_dom_sf"/>
</dbReference>
<feature type="compositionally biased region" description="Low complexity" evidence="13">
    <location>
        <begin position="223"/>
        <end position="237"/>
    </location>
</feature>
<dbReference type="GO" id="GO:0004190">
    <property type="term" value="F:aspartic-type endopeptidase activity"/>
    <property type="evidence" value="ECO:0007669"/>
    <property type="project" value="InterPro"/>
</dbReference>
<feature type="domain" description="Peptidase A2" evidence="14">
    <location>
        <begin position="326"/>
        <end position="400"/>
    </location>
</feature>
<dbReference type="GO" id="GO:0003964">
    <property type="term" value="F:RNA-directed DNA polymerase activity"/>
    <property type="evidence" value="ECO:0007669"/>
    <property type="project" value="UniProtKB-KW"/>
</dbReference>
<evidence type="ECO:0000256" key="11">
    <source>
        <dbReference type="ARBA" id="ARBA00022918"/>
    </source>
</evidence>
<feature type="region of interest" description="Disordered" evidence="13">
    <location>
        <begin position="214"/>
        <end position="245"/>
    </location>
</feature>
<dbReference type="CDD" id="cd01647">
    <property type="entry name" value="RT_LTR"/>
    <property type="match status" value="1"/>
</dbReference>
<dbReference type="InterPro" id="IPR001995">
    <property type="entry name" value="Peptidase_A2_cat"/>
</dbReference>
<evidence type="ECO:0000256" key="7">
    <source>
        <dbReference type="ARBA" id="ARBA00022801"/>
    </source>
</evidence>
<dbReference type="CDD" id="cd06094">
    <property type="entry name" value="RP_Saci_like"/>
    <property type="match status" value="1"/>
</dbReference>
<evidence type="ECO:0000256" key="8">
    <source>
        <dbReference type="ARBA" id="ARBA00022842"/>
    </source>
</evidence>
<dbReference type="FunFam" id="2.40.70.10:FF:000130">
    <property type="entry name" value="Retrovirus-related Pol polyprotein from transposon opus-like Protein"/>
    <property type="match status" value="1"/>
</dbReference>
<dbReference type="GO" id="GO:0003723">
    <property type="term" value="F:RNA binding"/>
    <property type="evidence" value="ECO:0007669"/>
    <property type="project" value="UniProtKB-KW"/>
</dbReference>
<reference evidence="17" key="2">
    <citation type="submission" date="2007-02" db="EMBL/GenBank/DDBJ databases">
        <authorList>
            <person name="Dunning Hotopp J.C."/>
            <person name="Clark M.E."/>
            <person name="Oliveira D.C.S.G."/>
            <person name="Foster J.M."/>
            <person name="Fischer P."/>
            <person name="Munoz Torres M.C."/>
            <person name="Giebel J.D."/>
            <person name="Wang S."/>
            <person name="Ingram J."/>
            <person name="Nene R.V."/>
            <person name="Shepard J."/>
            <person name="Ishmael N."/>
            <person name="Kumar N."/>
            <person name="Tomkins J."/>
            <person name="Richards S."/>
            <person name="Spiro D.J."/>
            <person name="Ghedin E."/>
            <person name="Slatko B.E."/>
            <person name="Tettelin H."/>
            <person name="Werren J.H."/>
        </authorList>
    </citation>
    <scope>NUCLEOTIDE SEQUENCE</scope>
</reference>
<keyword evidence="10" id="KW-0229">DNA integration</keyword>
<dbReference type="InterPro" id="IPR043502">
    <property type="entry name" value="DNA/RNA_pol_sf"/>
</dbReference>
<evidence type="ECO:0000256" key="1">
    <source>
        <dbReference type="ARBA" id="ARBA00012493"/>
    </source>
</evidence>
<dbReference type="CDD" id="cd09274">
    <property type="entry name" value="RNase_HI_RT_Ty3"/>
    <property type="match status" value="1"/>
</dbReference>
<evidence type="ECO:0000256" key="2">
    <source>
        <dbReference type="ARBA" id="ARBA00022670"/>
    </source>
</evidence>
<sequence>MIQSVFGKMPFPNLQSITNIEMFFTKLESWFALQGLGARKEQEKFAAVIAYADPKYLEQVHDLVNNPPETAPYSTLKEAILSKFTDSEMVRLDRLATGIQLGDSRPSHLLCQLQQTKATCDESVVRRYWIKRLPPPVRAVIVGMIGSSPQTKLSQLAKAADAVMDSLNDDASDHVYAFSKSKQQQSHQEERVITLTKRLDDNDKALQQINNKLGQLLNHNQTRGRNNQRPQNYYRNNAPSNDRSSQQLCWYHNKYGRDAQRCSQPCSFTAFNEDDQKKLNATVRGSGGSLDGLSNFASSYHQAFQINVHRISYCNRLFVPDAQSGRKFLVDTGADVSIIPYSTIHKNIQNANRHTLFAANGTEIKTYGTIRLTLDLGLRRPYTWNFVIADTNTPIIGSDFLHHYNLLVNIKEAKLVDAKTRLTCCGIHTHQNSSIIKTFNTSNAFAQLLEEFKDITQFNTITHRPSSTTSVTHVIDTKGAPPFARPRRLTPEKLRAAKNEFQYLMDMGVCRPSKSPYASPLHMVRKPTGEWRPCGDYRALNAQTIPDRYPLPHIQDCTHVFYGKTIFSKIDLNRAYNQIPIEPKDIPKTAITTPFGLFEFTHMTFGLCNAAQTFQRYMHTAFRDLDFVFVYVDDIAVASANIQQHHIHLRQVFEKLQEYNLTINPSKCSFGKESIEFLGHKINHQGIKPLQTKVNAITNFPLPKVAKELRRFLAMINFYRRFIPNAIQHQAPLVQLIPGNKKNDSTPINWTTETIDKFNSCKNSLAQAALLAHPAPNANLSLSTDASNIAVGAVLHQVINSEYQPMGFFSIKLSETQRKYSTYDRELLAIYLGIKHFRHMLEGRVFHIRTDHKPLVYAFDQKPEKASPRQLRQLDFIGQFTTSITHVRGDENTTADTLSRIEAIGDNCINYNEISDAQLRCPELQKLLNSNTSSLQLKAVNIPHTHHSLICDISTSSVRPFIPQPLRNTIIEKLHNIAHGGVKATIKLLKQRFVWPSMHKEISEFVKHCIPCQRSKITRHVRSPLQNFTLPNQRFEHINLDLIGPLPQSGPYRYCLTIIDRYTRWPEAIAIEDMQADTVASALIRSWISRFGIPARITTDQGRQFESRLFNELSRLLGIDHLRTTAYHPQANGIIERWHRTLKAAIMCKNHANWPQKLPIILLGLRTAYKPDIQATPAQLVYGTTLRLPGEFFHQSNKIQSQTEYAKELEKIMQEIRPAQTAHHDTSKPFIFKELETTSHVFLRNDAVRTSLQPPYDGPFEVIERNDKHFTISVAGRPVKVSVDRLKPAFIIMQQPTDKSSTLEPPNKGPDLQALGESPETTSPPRPRRTIRLPARFAP</sequence>
<dbReference type="InterPro" id="IPR036397">
    <property type="entry name" value="RNaseH_sf"/>
</dbReference>
<reference evidence="17" key="1">
    <citation type="journal article" date="2007" name="Science">
        <title>Widespread lateral gene transfer from intracellular bacteria to multicellular eukaryotes.</title>
        <authorList>
            <person name="Hotopp J.C."/>
            <person name="Clark M.E."/>
            <person name="Oliveira D.C."/>
            <person name="Foster J.M."/>
            <person name="Fischer P."/>
            <person name="Torres M.C."/>
            <person name="Giebel J.D."/>
            <person name="Kumar N."/>
            <person name="Ishmael N."/>
            <person name="Wang S."/>
            <person name="Ingram J."/>
            <person name="Nene R.V."/>
            <person name="Shepard J."/>
            <person name="Tomkins J."/>
            <person name="Richards S."/>
            <person name="Spiro D.J."/>
            <person name="Ghedin E."/>
            <person name="Slatko B.E."/>
            <person name="Tettelin H."/>
            <person name="Werren J.H."/>
        </authorList>
    </citation>
    <scope>NUCLEOTIDE SEQUENCE</scope>
</reference>
<dbReference type="OrthoDB" id="95964at2759"/>
<keyword evidence="7" id="KW-0378">Hydrolase</keyword>
<feature type="region of interest" description="Disordered" evidence="13">
    <location>
        <begin position="1294"/>
        <end position="1339"/>
    </location>
</feature>
<name>A7XDH3_DROAN</name>
<evidence type="ECO:0000259" key="14">
    <source>
        <dbReference type="PROSITE" id="PS50175"/>
    </source>
</evidence>
<dbReference type="InterPro" id="IPR050951">
    <property type="entry name" value="Retrovirus_Pol_polyprotein"/>
</dbReference>
<dbReference type="Pfam" id="PF00665">
    <property type="entry name" value="rve"/>
    <property type="match status" value="1"/>
</dbReference>
<keyword evidence="8" id="KW-0460">Magnesium</keyword>
<dbReference type="GO" id="GO:0004519">
    <property type="term" value="F:endonuclease activity"/>
    <property type="evidence" value="ECO:0007669"/>
    <property type="project" value="UniProtKB-KW"/>
</dbReference>
<dbReference type="GO" id="GO:0042575">
    <property type="term" value="C:DNA polymerase complex"/>
    <property type="evidence" value="ECO:0007669"/>
    <property type="project" value="UniProtKB-ARBA"/>
</dbReference>
<dbReference type="GO" id="GO:0015074">
    <property type="term" value="P:DNA integration"/>
    <property type="evidence" value="ECO:0007669"/>
    <property type="project" value="UniProtKB-KW"/>
</dbReference>
<keyword evidence="11" id="KW-0695">RNA-directed DNA polymerase</keyword>
<dbReference type="FunFam" id="3.30.70.270:FF:000020">
    <property type="entry name" value="Transposon Tf2-6 polyprotein-like Protein"/>
    <property type="match status" value="1"/>
</dbReference>